<dbReference type="AlphaFoldDB" id="A0A077WK52"/>
<dbReference type="Gene3D" id="3.40.50.300">
    <property type="entry name" value="P-loop containing nucleotide triphosphate hydrolases"/>
    <property type="match status" value="1"/>
</dbReference>
<dbReference type="Pfam" id="PF17784">
    <property type="entry name" value="Sulfotransfer_4"/>
    <property type="match status" value="1"/>
</dbReference>
<evidence type="ECO:0008006" key="2">
    <source>
        <dbReference type="Google" id="ProtNLM"/>
    </source>
</evidence>
<dbReference type="SUPFAM" id="SSF52540">
    <property type="entry name" value="P-loop containing nucleoside triphosphate hydrolases"/>
    <property type="match status" value="1"/>
</dbReference>
<dbReference type="PANTHER" id="PTHR36978:SF4">
    <property type="entry name" value="P-LOOP CONTAINING NUCLEOSIDE TRIPHOSPHATE HYDROLASE PROTEIN"/>
    <property type="match status" value="1"/>
</dbReference>
<dbReference type="OrthoDB" id="408152at2759"/>
<dbReference type="EMBL" id="LK023324">
    <property type="protein sequence ID" value="CDS07780.1"/>
    <property type="molecule type" value="Genomic_DNA"/>
</dbReference>
<reference evidence="1" key="1">
    <citation type="journal article" date="2014" name="Genome Announc.">
        <title>De novo whole-genome sequence and genome annotation of Lichtheimia ramosa.</title>
        <authorList>
            <person name="Linde J."/>
            <person name="Schwartze V."/>
            <person name="Binder U."/>
            <person name="Lass-Florl C."/>
            <person name="Voigt K."/>
            <person name="Horn F."/>
        </authorList>
    </citation>
    <scope>NUCLEOTIDE SEQUENCE</scope>
    <source>
        <strain evidence="1">JMRC FSU:6197</strain>
    </source>
</reference>
<name>A0A077WK52_9FUNG</name>
<sequence>MAPLKIIGAGYGRTGTDSLRIALNILGYNCFHMRELIRVDRYPETFLDAYLNPEKPVDWDMLYEGYDAALDWPTVSFLDRLIDAYPNAKVILTARDAESWYRSIKNTIHKLSVECSKRNDFPENLDRWRQMNNTLVLNGAIADPDQFNDEEAIKAKYNAHVEWVKKNIPNERLFIMGLGEGWERLCKFLDVPVPDVPYPRVNSTKEFVNDFLESNLVDHVKEARKLDTCTK</sequence>
<organism evidence="1">
    <name type="scientific">Lichtheimia ramosa</name>
    <dbReference type="NCBI Taxonomy" id="688394"/>
    <lineage>
        <taxon>Eukaryota</taxon>
        <taxon>Fungi</taxon>
        <taxon>Fungi incertae sedis</taxon>
        <taxon>Mucoromycota</taxon>
        <taxon>Mucoromycotina</taxon>
        <taxon>Mucoromycetes</taxon>
        <taxon>Mucorales</taxon>
        <taxon>Lichtheimiaceae</taxon>
        <taxon>Lichtheimia</taxon>
    </lineage>
</organism>
<proteinExistence type="predicted"/>
<evidence type="ECO:0000313" key="1">
    <source>
        <dbReference type="EMBL" id="CDS07780.1"/>
    </source>
</evidence>
<dbReference type="PANTHER" id="PTHR36978">
    <property type="entry name" value="P-LOOP CONTAINING NUCLEOTIDE TRIPHOSPHATE HYDROLASE"/>
    <property type="match status" value="1"/>
</dbReference>
<accession>A0A077WK52</accession>
<protein>
    <recommendedName>
        <fullName evidence="2">Sulfotransferase domain-containing protein</fullName>
    </recommendedName>
</protein>
<dbReference type="InterPro" id="IPR040632">
    <property type="entry name" value="Sulfotransfer_4"/>
</dbReference>
<dbReference type="InterPro" id="IPR027417">
    <property type="entry name" value="P-loop_NTPase"/>
</dbReference>
<gene>
    <name evidence="1" type="ORF">LRAMOSA01729</name>
</gene>